<feature type="domain" description="G-protein coupled receptors family 2 profile 2" evidence="8">
    <location>
        <begin position="82"/>
        <end position="338"/>
    </location>
</feature>
<protein>
    <submittedName>
        <fullName evidence="9">Adhesion G protein-coupled receptor B2</fullName>
    </submittedName>
</protein>
<dbReference type="GO" id="GO:0016525">
    <property type="term" value="P:negative regulation of angiogenesis"/>
    <property type="evidence" value="ECO:0007669"/>
    <property type="project" value="InterPro"/>
</dbReference>
<evidence type="ECO:0000256" key="7">
    <source>
        <dbReference type="SAM" id="Phobius"/>
    </source>
</evidence>
<feature type="transmembrane region" description="Helical" evidence="7">
    <location>
        <begin position="119"/>
        <end position="140"/>
    </location>
</feature>
<feature type="transmembrane region" description="Helical" evidence="7">
    <location>
        <begin position="86"/>
        <end position="107"/>
    </location>
</feature>
<dbReference type="Gene3D" id="1.20.1070.10">
    <property type="entry name" value="Rhodopsin 7-helix transmembrane proteins"/>
    <property type="match status" value="1"/>
</dbReference>
<dbReference type="InterPro" id="IPR046338">
    <property type="entry name" value="GAIN_dom_sf"/>
</dbReference>
<dbReference type="Ensembl" id="ENSAOWT00000003358.1">
    <property type="protein sequence ID" value="ENSAOWP00000002925.1"/>
    <property type="gene ID" value="ENSAOWG00000001877.1"/>
</dbReference>
<evidence type="ECO:0000313" key="9">
    <source>
        <dbReference type="Ensembl" id="ENSAOWP00000002925.1"/>
    </source>
</evidence>
<feature type="region of interest" description="Disordered" evidence="6">
    <location>
        <begin position="646"/>
        <end position="667"/>
    </location>
</feature>
<feature type="transmembrane region" description="Helical" evidence="7">
    <location>
        <begin position="313"/>
        <end position="337"/>
    </location>
</feature>
<dbReference type="PANTHER" id="PTHR12011:SF41">
    <property type="entry name" value="ADHESION G PROTEIN-COUPLED RECEPTOR B2"/>
    <property type="match status" value="1"/>
</dbReference>
<sequence>DNLPRGSGCCMGKLRQGGRQRRAGGQTPARLEDAGLGNWDTESCQTLETLPAHTKCQCSQLSTFAVLAQLPRDLAMDPSGTPSVPLMIGCAVSCMALLTLLVIYAAFWRFIKSERSIILLNFCVSILASNVLILVGQSQMLSKGVCTMTAAFLHFFFLSSFCWVLTEAWQSYLAVIGRIRTRLVRKRFLCLGWGLPALVVAVSVGFTRTKGYGTASYCWLSLEGGLLYAFVGPAAVIVLVNMLVGIIVFNKLMSRDGISDNPAGLSLGPARGRGGRRQAAPPVASLWSSCVVLPLLALTWMSAVLAMTDRRSILFQVLFAVFNSVQGFVIITVHGFLRREVQDVVKCQMGVCRSEENENSPDSCKNGQVQILTDFEKDVDLACQTVLFKEVNTCNPATITGTLSRISLDGDEDPKLNTGSEGGLGFSSLPGNIPPASILVQVPKMTPNVVAGLNELGEAPAKNVNLEAQGPVYLCTDSSLRPVEYSWLRAQEPPLESDYMVLPRRTASLKPFQREEGKLNAGAEDGAGGGKGRPGAEGDAYPSFVSVDHINVNLSQPYGTVKHPYGLQFKQHPTVRQILASELSERSRTMPRTVPGSAMKVGSLERKRLRYSDLDFEKVMHTRKRHSELYHELNQKFHTLDRYRAPATGTSKVSGPPPPPKPWSTFKAMTLGSLPSAQRDRLELRRADWESPGMSLDGDFQTEV</sequence>
<dbReference type="GO" id="GO:0007422">
    <property type="term" value="P:peripheral nervous system development"/>
    <property type="evidence" value="ECO:0007669"/>
    <property type="project" value="TreeGrafter"/>
</dbReference>
<reference evidence="9" key="1">
    <citation type="submission" date="2025-08" db="UniProtKB">
        <authorList>
            <consortium name="Ensembl"/>
        </authorList>
    </citation>
    <scope>IDENTIFICATION</scope>
</reference>
<proteinExistence type="predicted"/>
<dbReference type="PRINTS" id="PR01694">
    <property type="entry name" value="BAIPRECURSOR"/>
</dbReference>
<dbReference type="GO" id="GO:0007189">
    <property type="term" value="P:adenylate cyclase-activating G protein-coupled receptor signaling pathway"/>
    <property type="evidence" value="ECO:0007669"/>
    <property type="project" value="TreeGrafter"/>
</dbReference>
<dbReference type="InterPro" id="IPR000832">
    <property type="entry name" value="GPCR_2_secretin-like"/>
</dbReference>
<dbReference type="GO" id="GO:0007166">
    <property type="term" value="P:cell surface receptor signaling pathway"/>
    <property type="evidence" value="ECO:0007669"/>
    <property type="project" value="InterPro"/>
</dbReference>
<keyword evidence="2 7" id="KW-0812">Transmembrane</keyword>
<feature type="transmembrane region" description="Helical" evidence="7">
    <location>
        <begin position="283"/>
        <end position="307"/>
    </location>
</feature>
<dbReference type="PROSITE" id="PS50261">
    <property type="entry name" value="G_PROTEIN_RECEP_F2_4"/>
    <property type="match status" value="1"/>
</dbReference>
<feature type="region of interest" description="Disordered" evidence="6">
    <location>
        <begin position="510"/>
        <end position="540"/>
    </location>
</feature>
<comment type="subcellular location">
    <subcellularLocation>
        <location evidence="1">Membrane</location>
        <topology evidence="1">Multi-pass membrane protein</topology>
    </subcellularLocation>
</comment>
<accession>A0A8B9NVU8</accession>
<evidence type="ECO:0000256" key="5">
    <source>
        <dbReference type="ARBA" id="ARBA00023136"/>
    </source>
</evidence>
<feature type="transmembrane region" description="Helical" evidence="7">
    <location>
        <begin position="152"/>
        <end position="176"/>
    </location>
</feature>
<dbReference type="Gene3D" id="2.60.220.50">
    <property type="match status" value="1"/>
</dbReference>
<feature type="transmembrane region" description="Helical" evidence="7">
    <location>
        <begin position="226"/>
        <end position="249"/>
    </location>
</feature>
<reference evidence="9" key="2">
    <citation type="submission" date="2025-09" db="UniProtKB">
        <authorList>
            <consortium name="Ensembl"/>
        </authorList>
    </citation>
    <scope>IDENTIFICATION</scope>
</reference>
<evidence type="ECO:0000256" key="6">
    <source>
        <dbReference type="SAM" id="MobiDB-lite"/>
    </source>
</evidence>
<evidence type="ECO:0000313" key="10">
    <source>
        <dbReference type="Proteomes" id="UP000694424"/>
    </source>
</evidence>
<evidence type="ECO:0000256" key="3">
    <source>
        <dbReference type="ARBA" id="ARBA00022737"/>
    </source>
</evidence>
<evidence type="ECO:0000256" key="4">
    <source>
        <dbReference type="ARBA" id="ARBA00022989"/>
    </source>
</evidence>
<dbReference type="Proteomes" id="UP000694424">
    <property type="component" value="Unplaced"/>
</dbReference>
<feature type="transmembrane region" description="Helical" evidence="7">
    <location>
        <begin position="188"/>
        <end position="206"/>
    </location>
</feature>
<dbReference type="InterPro" id="IPR008077">
    <property type="entry name" value="GPCR_2_brain_angio_inhib"/>
</dbReference>
<evidence type="ECO:0000259" key="8">
    <source>
        <dbReference type="PROSITE" id="PS50261"/>
    </source>
</evidence>
<dbReference type="SUPFAM" id="SSF81321">
    <property type="entry name" value="Family A G protein-coupled receptor-like"/>
    <property type="match status" value="1"/>
</dbReference>
<dbReference type="Pfam" id="PF01825">
    <property type="entry name" value="GPS"/>
    <property type="match status" value="1"/>
</dbReference>
<dbReference type="PRINTS" id="PR00249">
    <property type="entry name" value="GPCRSECRETIN"/>
</dbReference>
<dbReference type="FunFam" id="1.20.1070.10:FF:000016">
    <property type="entry name" value="Adhesion G protein-coupled receptor B2"/>
    <property type="match status" value="1"/>
</dbReference>
<dbReference type="AlphaFoldDB" id="A0A8B9NVU8"/>
<keyword evidence="10" id="KW-1185">Reference proteome</keyword>
<evidence type="ECO:0000256" key="2">
    <source>
        <dbReference type="ARBA" id="ARBA00022692"/>
    </source>
</evidence>
<dbReference type="Pfam" id="PF00002">
    <property type="entry name" value="7tm_2"/>
    <property type="match status" value="1"/>
</dbReference>
<dbReference type="SMART" id="SM00303">
    <property type="entry name" value="GPS"/>
    <property type="match status" value="1"/>
</dbReference>
<dbReference type="PANTHER" id="PTHR12011">
    <property type="entry name" value="ADHESION G-PROTEIN COUPLED RECEPTOR"/>
    <property type="match status" value="1"/>
</dbReference>
<dbReference type="GO" id="GO:0005886">
    <property type="term" value="C:plasma membrane"/>
    <property type="evidence" value="ECO:0007669"/>
    <property type="project" value="TreeGrafter"/>
</dbReference>
<dbReference type="InterPro" id="IPR000203">
    <property type="entry name" value="GPS"/>
</dbReference>
<keyword evidence="5 7" id="KW-0472">Membrane</keyword>
<name>A0A8B9NVU8_APTOW</name>
<organism evidence="9 10">
    <name type="scientific">Apteryx owenii</name>
    <name type="common">Little spotted kiwi</name>
    <dbReference type="NCBI Taxonomy" id="8824"/>
    <lineage>
        <taxon>Eukaryota</taxon>
        <taxon>Metazoa</taxon>
        <taxon>Chordata</taxon>
        <taxon>Craniata</taxon>
        <taxon>Vertebrata</taxon>
        <taxon>Euteleostomi</taxon>
        <taxon>Archelosauria</taxon>
        <taxon>Archosauria</taxon>
        <taxon>Dinosauria</taxon>
        <taxon>Saurischia</taxon>
        <taxon>Theropoda</taxon>
        <taxon>Coelurosauria</taxon>
        <taxon>Aves</taxon>
        <taxon>Palaeognathae</taxon>
        <taxon>Apterygiformes</taxon>
        <taxon>Apterygidae</taxon>
        <taxon>Apteryx</taxon>
    </lineage>
</organism>
<dbReference type="GO" id="GO:0004930">
    <property type="term" value="F:G protein-coupled receptor activity"/>
    <property type="evidence" value="ECO:0007669"/>
    <property type="project" value="InterPro"/>
</dbReference>
<feature type="compositionally biased region" description="Gly residues" evidence="6">
    <location>
        <begin position="525"/>
        <end position="535"/>
    </location>
</feature>
<keyword evidence="3" id="KW-0677">Repeat</keyword>
<feature type="region of interest" description="Disordered" evidence="6">
    <location>
        <begin position="684"/>
        <end position="704"/>
    </location>
</feature>
<evidence type="ECO:0000256" key="1">
    <source>
        <dbReference type="ARBA" id="ARBA00004141"/>
    </source>
</evidence>
<dbReference type="InterPro" id="IPR017981">
    <property type="entry name" value="GPCR_2-like_7TM"/>
</dbReference>
<keyword evidence="4 7" id="KW-1133">Transmembrane helix</keyword>